<dbReference type="InterPro" id="IPR001810">
    <property type="entry name" value="F-box_dom"/>
</dbReference>
<comment type="caution">
    <text evidence="3">The sequence shown here is derived from an EMBL/GenBank/DDBJ whole genome shotgun (WGS) entry which is preliminary data.</text>
</comment>
<dbReference type="InterPro" id="IPR036047">
    <property type="entry name" value="F-box-like_dom_sf"/>
</dbReference>
<name>A0A8S1EK12_9PELO</name>
<feature type="domain" description="F-box" evidence="1">
    <location>
        <begin position="10"/>
        <end position="56"/>
    </location>
</feature>
<reference evidence="3 4" key="1">
    <citation type="submission" date="2020-04" db="EMBL/GenBank/DDBJ databases">
        <authorList>
            <person name="Laetsch R D."/>
            <person name="Stevens L."/>
            <person name="Kumar S."/>
            <person name="Blaxter L. M."/>
        </authorList>
    </citation>
    <scope>NUCLEOTIDE SEQUENCE [LARGE SCALE GENOMIC DNA]</scope>
</reference>
<dbReference type="SUPFAM" id="SSF81383">
    <property type="entry name" value="F-box domain"/>
    <property type="match status" value="1"/>
</dbReference>
<dbReference type="SMART" id="SM00256">
    <property type="entry name" value="FBOX"/>
    <property type="match status" value="1"/>
</dbReference>
<dbReference type="Gene3D" id="2.60.120.260">
    <property type="entry name" value="Galactose-binding domain-like"/>
    <property type="match status" value="1"/>
</dbReference>
<dbReference type="GO" id="GO:0006516">
    <property type="term" value="P:glycoprotein catabolic process"/>
    <property type="evidence" value="ECO:0007669"/>
    <property type="project" value="TreeGrafter"/>
</dbReference>
<gene>
    <name evidence="3" type="ORF">CBOVIS_LOCUS4238</name>
</gene>
<evidence type="ECO:0000259" key="1">
    <source>
        <dbReference type="PROSITE" id="PS50181"/>
    </source>
</evidence>
<sequence>MNWLFGHFQSIKTATLPSCVYRDVLIRVDDETLKNCRRVCQSFKEIIDSQSFWIERAQICNLEHCLPPREWLNSQKTLSQQELDLIGGEAKFNIKNMVLSRKGYSKFRPYEIHRNENIQFHKNKYNLRVREGGDGICVEPNDVGCEPDDSVDACFAFSYRLSTIGNFVDLEAIGIDGWVLDYVRPKIRISMSVCHRNDCAAEVLLSAELNYQKRQIKHRENEDGLIQQRANEPRRMSVHRSWDQWTEANWEKMSLEMTDYPSGLRHLYVSVIGVDNQFWKGYFGPKIANMEIEVVLPDEVRLLPFKEDEAKDEADTRPYRETPPNRHGIFAVPFRNRRRLGEL</sequence>
<organism evidence="3 4">
    <name type="scientific">Caenorhabditis bovis</name>
    <dbReference type="NCBI Taxonomy" id="2654633"/>
    <lineage>
        <taxon>Eukaryota</taxon>
        <taxon>Metazoa</taxon>
        <taxon>Ecdysozoa</taxon>
        <taxon>Nematoda</taxon>
        <taxon>Chromadorea</taxon>
        <taxon>Rhabditida</taxon>
        <taxon>Rhabditina</taxon>
        <taxon>Rhabditomorpha</taxon>
        <taxon>Rhabditoidea</taxon>
        <taxon>Rhabditidae</taxon>
        <taxon>Peloderinae</taxon>
        <taxon>Caenorhabditis</taxon>
    </lineage>
</organism>
<dbReference type="AlphaFoldDB" id="A0A8S1EK12"/>
<dbReference type="EMBL" id="CADEPM010000003">
    <property type="protein sequence ID" value="CAB3401496.1"/>
    <property type="molecule type" value="Genomic_DNA"/>
</dbReference>
<dbReference type="PROSITE" id="PS51114">
    <property type="entry name" value="FBA"/>
    <property type="match status" value="1"/>
</dbReference>
<dbReference type="OrthoDB" id="1107553at2759"/>
<evidence type="ECO:0000259" key="2">
    <source>
        <dbReference type="PROSITE" id="PS51114"/>
    </source>
</evidence>
<evidence type="ECO:0008006" key="5">
    <source>
        <dbReference type="Google" id="ProtNLM"/>
    </source>
</evidence>
<dbReference type="SMART" id="SM01198">
    <property type="entry name" value="FBA"/>
    <property type="match status" value="1"/>
</dbReference>
<dbReference type="InterPro" id="IPR039752">
    <property type="entry name" value="F-box_only"/>
</dbReference>
<keyword evidence="4" id="KW-1185">Reference proteome</keyword>
<dbReference type="GO" id="GO:0031146">
    <property type="term" value="P:SCF-dependent proteasomal ubiquitin-dependent protein catabolic process"/>
    <property type="evidence" value="ECO:0007669"/>
    <property type="project" value="TreeGrafter"/>
</dbReference>
<proteinExistence type="predicted"/>
<dbReference type="PANTHER" id="PTHR12125">
    <property type="entry name" value="F-BOX ONLY PROTEIN 6-LIKE PROTEIN"/>
    <property type="match status" value="1"/>
</dbReference>
<protein>
    <recommendedName>
        <fullName evidence="5">F-box domain-containing protein</fullName>
    </recommendedName>
</protein>
<dbReference type="GO" id="GO:0005737">
    <property type="term" value="C:cytoplasm"/>
    <property type="evidence" value="ECO:0007669"/>
    <property type="project" value="UniProtKB-ARBA"/>
</dbReference>
<dbReference type="GO" id="GO:0061630">
    <property type="term" value="F:ubiquitin protein ligase activity"/>
    <property type="evidence" value="ECO:0007669"/>
    <property type="project" value="TreeGrafter"/>
</dbReference>
<dbReference type="PROSITE" id="PS50181">
    <property type="entry name" value="FBOX"/>
    <property type="match status" value="1"/>
</dbReference>
<dbReference type="GO" id="GO:0036503">
    <property type="term" value="P:ERAD pathway"/>
    <property type="evidence" value="ECO:0007669"/>
    <property type="project" value="TreeGrafter"/>
</dbReference>
<dbReference type="Pfam" id="PF00646">
    <property type="entry name" value="F-box"/>
    <property type="match status" value="1"/>
</dbReference>
<evidence type="ECO:0000313" key="4">
    <source>
        <dbReference type="Proteomes" id="UP000494206"/>
    </source>
</evidence>
<dbReference type="Gene3D" id="1.20.1280.50">
    <property type="match status" value="1"/>
</dbReference>
<dbReference type="PANTHER" id="PTHR12125:SF5">
    <property type="entry name" value="F-BOX DOMAIN-CONTAINING PROTEIN"/>
    <property type="match status" value="1"/>
</dbReference>
<dbReference type="GO" id="GO:0019005">
    <property type="term" value="C:SCF ubiquitin ligase complex"/>
    <property type="evidence" value="ECO:0007669"/>
    <property type="project" value="TreeGrafter"/>
</dbReference>
<accession>A0A8S1EK12</accession>
<dbReference type="InterPro" id="IPR007397">
    <property type="entry name" value="F-box-assoc_dom"/>
</dbReference>
<dbReference type="Pfam" id="PF04300">
    <property type="entry name" value="FBA"/>
    <property type="match status" value="1"/>
</dbReference>
<evidence type="ECO:0000313" key="3">
    <source>
        <dbReference type="EMBL" id="CAB3401496.1"/>
    </source>
</evidence>
<dbReference type="SUPFAM" id="SSF49785">
    <property type="entry name" value="Galactose-binding domain-like"/>
    <property type="match status" value="1"/>
</dbReference>
<dbReference type="InterPro" id="IPR008979">
    <property type="entry name" value="Galactose-bd-like_sf"/>
</dbReference>
<dbReference type="Proteomes" id="UP000494206">
    <property type="component" value="Unassembled WGS sequence"/>
</dbReference>
<feature type="domain" description="FBA" evidence="2">
    <location>
        <begin position="104"/>
        <end position="296"/>
    </location>
</feature>